<dbReference type="HOGENOM" id="CLU_001248_1_0_1"/>
<dbReference type="VEuPathDB" id="FungiDB:MAN_10073"/>
<dbReference type="EMBL" id="AZNF01000020">
    <property type="protein sequence ID" value="KID60256.1"/>
    <property type="molecule type" value="Genomic_DNA"/>
</dbReference>
<evidence type="ECO:0000313" key="5">
    <source>
        <dbReference type="Proteomes" id="UP000031186"/>
    </source>
</evidence>
<dbReference type="Proteomes" id="UP000031186">
    <property type="component" value="Unassembled WGS sequence"/>
</dbReference>
<organism evidence="4 5">
    <name type="scientific">Metarhizium anisopliae (strain ARSEF 549)</name>
    <dbReference type="NCBI Taxonomy" id="3151832"/>
    <lineage>
        <taxon>Eukaryota</taxon>
        <taxon>Fungi</taxon>
        <taxon>Dikarya</taxon>
        <taxon>Ascomycota</taxon>
        <taxon>Pezizomycotina</taxon>
        <taxon>Sordariomycetes</taxon>
        <taxon>Hypocreomycetidae</taxon>
        <taxon>Hypocreales</taxon>
        <taxon>Clavicipitaceae</taxon>
        <taxon>Metarhizium</taxon>
    </lineage>
</organism>
<dbReference type="EMBL" id="AZNF01000020">
    <property type="protein sequence ID" value="KID60202.1"/>
    <property type="molecule type" value="Genomic_DNA"/>
</dbReference>
<name>A0A0B4F331_METAF</name>
<feature type="region of interest" description="Disordered" evidence="1">
    <location>
        <begin position="1"/>
        <end position="76"/>
    </location>
</feature>
<feature type="non-terminal residue" evidence="4">
    <location>
        <position position="1"/>
    </location>
</feature>
<comment type="caution">
    <text evidence="4">The sequence shown here is derived from an EMBL/GenBank/DDBJ whole genome shotgun (WGS) entry which is preliminary data.</text>
</comment>
<keyword evidence="5" id="KW-1185">Reference proteome</keyword>
<reference evidence="4 5" key="1">
    <citation type="journal article" date="2014" name="Proc. Natl. Acad. Sci. U.S.A.">
        <title>Trajectory and genomic determinants of fungal-pathogen speciation and host adaptation.</title>
        <authorList>
            <person name="Hu X."/>
            <person name="Xiao G."/>
            <person name="Zheng P."/>
            <person name="Shang Y."/>
            <person name="Su Y."/>
            <person name="Zhang X."/>
            <person name="Liu X."/>
            <person name="Zhan S."/>
            <person name="St Leger R.J."/>
            <person name="Wang C."/>
        </authorList>
    </citation>
    <scope>NUCLEOTIDE SEQUENCE [LARGE SCALE GENOMIC DNA]</scope>
    <source>
        <strain evidence="4 5">ARSEF 549</strain>
    </source>
</reference>
<feature type="domain" description="Helitron helicase-like" evidence="2">
    <location>
        <begin position="208"/>
        <end position="405"/>
    </location>
</feature>
<sequence>MERKEPTAWEKARTAQVVPPTEHGMDEEDSLEIEEVLARLDRGEDGHGGRTEGPGLSEDEDGLWSEAESGQSGKPINEVTSSAMFALDGPLDVHDMEKVLFACNVVNGDAAGRAKAGPTTRVESVERRTGLANGCEPYIHVHRGEEFADSFDASFFAKTFPTLLPFGIGGPRLAEEATPSAGTGSDIRGVEAAAQDLVSSRNMSLRTWTDIMLRRHGGRFATHHIFAFLVFNISVRSKNRRVSMLSVKRQNFRKIERIVRSLLAAARTELENSGRTTDEGVRELLRSLSLYGFRQPTSRENRLSMRRKIQSLVLRHGIPAIWLTLNPNDITNPVKLRLAAYRTRDPDTTEAFLKSLDKSYRRLRLAISDPMSSAIFFHREMTSFFEHYVNVGAESVFWRIFHYFGALCGDR</sequence>
<feature type="compositionally biased region" description="Basic and acidic residues" evidence="1">
    <location>
        <begin position="36"/>
        <end position="50"/>
    </location>
</feature>
<dbReference type="OrthoDB" id="3067952at2759"/>
<evidence type="ECO:0000259" key="2">
    <source>
        <dbReference type="Pfam" id="PF14214"/>
    </source>
</evidence>
<gene>
    <name evidence="3" type="ORF">MAN_10019</name>
    <name evidence="4" type="ORF">MAN_10073</name>
</gene>
<evidence type="ECO:0000313" key="3">
    <source>
        <dbReference type="EMBL" id="KID60202.1"/>
    </source>
</evidence>
<dbReference type="Pfam" id="PF14214">
    <property type="entry name" value="Helitron_like_N"/>
    <property type="match status" value="1"/>
</dbReference>
<dbReference type="AlphaFoldDB" id="A0A0B4F331"/>
<evidence type="ECO:0000313" key="4">
    <source>
        <dbReference type="EMBL" id="KID60256.1"/>
    </source>
</evidence>
<feature type="compositionally biased region" description="Acidic residues" evidence="1">
    <location>
        <begin position="25"/>
        <end position="35"/>
    </location>
</feature>
<dbReference type="VEuPathDB" id="FungiDB:MAN_10019"/>
<protein>
    <submittedName>
        <fullName evidence="4">Arrestin domain-containing protein</fullName>
    </submittedName>
</protein>
<accession>A0A0B4F331</accession>
<dbReference type="InterPro" id="IPR025476">
    <property type="entry name" value="Helitron_helicase-like"/>
</dbReference>
<evidence type="ECO:0000256" key="1">
    <source>
        <dbReference type="SAM" id="MobiDB-lite"/>
    </source>
</evidence>
<feature type="compositionally biased region" description="Basic and acidic residues" evidence="1">
    <location>
        <begin position="1"/>
        <end position="13"/>
    </location>
</feature>
<proteinExistence type="predicted"/>